<keyword evidence="1" id="KW-0732">Signal</keyword>
<feature type="chain" id="PRO_5045429254" evidence="1">
    <location>
        <begin position="40"/>
        <end position="182"/>
    </location>
</feature>
<reference evidence="2 3" key="1">
    <citation type="submission" date="2016-10" db="EMBL/GenBank/DDBJ databases">
        <title>Complete genome sequences of three Cupriavidus strains isolated from various Malaysian environments.</title>
        <authorList>
            <person name="Abdullah A.A.-A."/>
            <person name="Shafie N.A.H."/>
            <person name="Lau N.S."/>
        </authorList>
    </citation>
    <scope>NUCLEOTIDE SEQUENCE [LARGE SCALE GENOMIC DNA]</scope>
    <source>
        <strain evidence="2 3">USMAA1020</strain>
    </source>
</reference>
<name>A0A1D9I7U7_9BURK</name>
<protein>
    <submittedName>
        <fullName evidence="2">Uncharacterized protein</fullName>
    </submittedName>
</protein>
<proteinExistence type="predicted"/>
<dbReference type="Proteomes" id="UP000177515">
    <property type="component" value="Chromosome 1"/>
</dbReference>
<gene>
    <name evidence="2" type="ORF">BKK80_15710</name>
</gene>
<evidence type="ECO:0000313" key="2">
    <source>
        <dbReference type="EMBL" id="AOZ08187.1"/>
    </source>
</evidence>
<evidence type="ECO:0000313" key="3">
    <source>
        <dbReference type="Proteomes" id="UP000177515"/>
    </source>
</evidence>
<accession>A0A1D9I7U7</accession>
<evidence type="ECO:0000256" key="1">
    <source>
        <dbReference type="SAM" id="SignalP"/>
    </source>
</evidence>
<feature type="signal peptide" evidence="1">
    <location>
        <begin position="1"/>
        <end position="39"/>
    </location>
</feature>
<organism evidence="2 3">
    <name type="scientific">Cupriavidus malaysiensis</name>
    <dbReference type="NCBI Taxonomy" id="367825"/>
    <lineage>
        <taxon>Bacteria</taxon>
        <taxon>Pseudomonadati</taxon>
        <taxon>Pseudomonadota</taxon>
        <taxon>Betaproteobacteria</taxon>
        <taxon>Burkholderiales</taxon>
        <taxon>Burkholderiaceae</taxon>
        <taxon>Cupriavidus</taxon>
    </lineage>
</organism>
<dbReference type="EMBL" id="CP017754">
    <property type="protein sequence ID" value="AOZ08187.1"/>
    <property type="molecule type" value="Genomic_DNA"/>
</dbReference>
<sequence length="182" mass="19278">MTSPSPRRTACRSDRHASGLRARAAAGLALLALAAGTCAQSLNGTADAGSVVARLVARGAQNAQPVALGDLTSFEWDHFTVKRMPAGDGMMNCGRAGLVPCDPALDPPRGQRIQVLLFLRDGQPVYRERIMTELGAFADPLPDNVPRAQAMLSTCPGVHGRKLWCVQGMGRTRQPDPYSDGG</sequence>
<keyword evidence="3" id="KW-1185">Reference proteome</keyword>